<evidence type="ECO:0000313" key="3">
    <source>
        <dbReference type="EMBL" id="AVM01121.1"/>
    </source>
</evidence>
<gene>
    <name evidence="3" type="ORF">C6V83_13545</name>
</gene>
<dbReference type="InterPro" id="IPR011051">
    <property type="entry name" value="RmlC_Cupin_sf"/>
</dbReference>
<sequence>MKTAVPRSLVETDPENALRFLGHAEHSHHFAHLVYVAVGAAHLEVAGTSVTLRQHEALWLAPHVPHAARYEPGSLVLGPTLSPGTYPPEGIRRLPALGELTAVMTAILGVAPQTAEQVQVFRSMLDDVLLPLLKPLFPLTAPRHPVAAAIARACVSDDAPLTELAGARGVSARHVQRLFVDETGLAFRRWRVRARLNIAAQRLHGGSTVSSAAVAAGYDTASGLRKALRREAGIEIGDLRRRPQAG</sequence>
<keyword evidence="4" id="KW-1185">Reference proteome</keyword>
<dbReference type="Pfam" id="PF02311">
    <property type="entry name" value="AraC_binding"/>
    <property type="match status" value="1"/>
</dbReference>
<feature type="domain" description="HTH araC/xylS-type" evidence="2">
    <location>
        <begin position="144"/>
        <end position="242"/>
    </location>
</feature>
<dbReference type="PROSITE" id="PS01124">
    <property type="entry name" value="HTH_ARAC_FAMILY_2"/>
    <property type="match status" value="1"/>
</dbReference>
<name>A0A2S0KHL1_9ACTN</name>
<evidence type="ECO:0000313" key="4">
    <source>
        <dbReference type="Proteomes" id="UP000239814"/>
    </source>
</evidence>
<dbReference type="SMART" id="SM00342">
    <property type="entry name" value="HTH_ARAC"/>
    <property type="match status" value="1"/>
</dbReference>
<organism evidence="3 4">
    <name type="scientific">Gordonia iterans</name>
    <dbReference type="NCBI Taxonomy" id="1004901"/>
    <lineage>
        <taxon>Bacteria</taxon>
        <taxon>Bacillati</taxon>
        <taxon>Actinomycetota</taxon>
        <taxon>Actinomycetes</taxon>
        <taxon>Mycobacteriales</taxon>
        <taxon>Gordoniaceae</taxon>
        <taxon>Gordonia</taxon>
    </lineage>
</organism>
<dbReference type="InterPro" id="IPR003313">
    <property type="entry name" value="AraC-bd"/>
</dbReference>
<dbReference type="GO" id="GO:0003700">
    <property type="term" value="F:DNA-binding transcription factor activity"/>
    <property type="evidence" value="ECO:0007669"/>
    <property type="project" value="InterPro"/>
</dbReference>
<protein>
    <submittedName>
        <fullName evidence="3">AraC family transcriptional regulator</fullName>
    </submittedName>
</protein>
<dbReference type="EMBL" id="CP027433">
    <property type="protein sequence ID" value="AVM01121.1"/>
    <property type="molecule type" value="Genomic_DNA"/>
</dbReference>
<dbReference type="RefSeq" id="WP_105942832.1">
    <property type="nucleotide sequence ID" value="NZ_CP027433.1"/>
</dbReference>
<dbReference type="Gene3D" id="2.60.120.10">
    <property type="entry name" value="Jelly Rolls"/>
    <property type="match status" value="1"/>
</dbReference>
<evidence type="ECO:0000259" key="2">
    <source>
        <dbReference type="PROSITE" id="PS01124"/>
    </source>
</evidence>
<dbReference type="InterPro" id="IPR014710">
    <property type="entry name" value="RmlC-like_jellyroll"/>
</dbReference>
<dbReference type="OrthoDB" id="2039152at2"/>
<dbReference type="KEGG" id="git:C6V83_13545"/>
<keyword evidence="1" id="KW-0238">DNA-binding</keyword>
<dbReference type="GO" id="GO:0043565">
    <property type="term" value="F:sequence-specific DNA binding"/>
    <property type="evidence" value="ECO:0007669"/>
    <property type="project" value="InterPro"/>
</dbReference>
<dbReference type="Gene3D" id="1.10.10.60">
    <property type="entry name" value="Homeodomain-like"/>
    <property type="match status" value="1"/>
</dbReference>
<dbReference type="PANTHER" id="PTHR11019">
    <property type="entry name" value="HTH-TYPE TRANSCRIPTIONAL REGULATOR NIMR"/>
    <property type="match status" value="1"/>
</dbReference>
<proteinExistence type="predicted"/>
<dbReference type="InterPro" id="IPR018060">
    <property type="entry name" value="HTH_AraC"/>
</dbReference>
<dbReference type="SUPFAM" id="SSF51182">
    <property type="entry name" value="RmlC-like cupins"/>
    <property type="match status" value="1"/>
</dbReference>
<dbReference type="Pfam" id="PF12833">
    <property type="entry name" value="HTH_18"/>
    <property type="match status" value="1"/>
</dbReference>
<evidence type="ECO:0000256" key="1">
    <source>
        <dbReference type="ARBA" id="ARBA00023125"/>
    </source>
</evidence>
<reference evidence="3 4" key="1">
    <citation type="submission" date="2018-03" db="EMBL/GenBank/DDBJ databases">
        <title>Characteristics and genome of n-alkane degrading marine bacteria Gordonia iterans isolated from crude oil contaminated in Tae-an, South Korea.</title>
        <authorList>
            <person name="Lee S.-S."/>
            <person name="Kim H."/>
        </authorList>
    </citation>
    <scope>NUCLEOTIDE SEQUENCE [LARGE SCALE GENOMIC DNA]</scope>
    <source>
        <strain evidence="3 4">Co17</strain>
    </source>
</reference>
<dbReference type="AlphaFoldDB" id="A0A2S0KHL1"/>
<dbReference type="Proteomes" id="UP000239814">
    <property type="component" value="Chromosome"/>
</dbReference>
<dbReference type="PANTHER" id="PTHR11019:SF199">
    <property type="entry name" value="HTH-TYPE TRANSCRIPTIONAL REGULATOR NIMR"/>
    <property type="match status" value="1"/>
</dbReference>
<accession>A0A2S0KHL1</accession>